<feature type="transmembrane region" description="Helical" evidence="7">
    <location>
        <begin position="12"/>
        <end position="33"/>
    </location>
</feature>
<keyword evidence="9" id="KW-1185">Reference proteome</keyword>
<evidence type="ECO:0000256" key="5">
    <source>
        <dbReference type="ARBA" id="ARBA00022989"/>
    </source>
</evidence>
<sequence length="114" mass="13263">MVGIKLSYPWIIIWKFAAPATCAILFFFCVIYYRPLKYPDGTDYPVWANLFGLFLSSCSMIVIPAYAVYYLFFTNKQMTIRNRFMQGIKAPDNLETGKPRVYSAEELRFLDDGQ</sequence>
<dbReference type="GO" id="GO:0005886">
    <property type="term" value="C:plasma membrane"/>
    <property type="evidence" value="ECO:0007669"/>
    <property type="project" value="TreeGrafter"/>
</dbReference>
<dbReference type="GO" id="GO:0005332">
    <property type="term" value="F:gamma-aminobutyric acid:sodium:chloride symporter activity"/>
    <property type="evidence" value="ECO:0007669"/>
    <property type="project" value="TreeGrafter"/>
</dbReference>
<evidence type="ECO:0000256" key="6">
    <source>
        <dbReference type="ARBA" id="ARBA00023136"/>
    </source>
</evidence>
<keyword evidence="6 7" id="KW-0472">Membrane</keyword>
<evidence type="ECO:0000256" key="4">
    <source>
        <dbReference type="ARBA" id="ARBA00022847"/>
    </source>
</evidence>
<keyword evidence="4" id="KW-0769">Symport</keyword>
<name>A0AAD5MB15_PARTN</name>
<dbReference type="PANTHER" id="PTHR11616">
    <property type="entry name" value="SODIUM/CHLORIDE DEPENDENT TRANSPORTER"/>
    <property type="match status" value="1"/>
</dbReference>
<evidence type="ECO:0000256" key="3">
    <source>
        <dbReference type="ARBA" id="ARBA00022692"/>
    </source>
</evidence>
<proteinExistence type="predicted"/>
<evidence type="ECO:0000313" key="8">
    <source>
        <dbReference type="EMBL" id="KAJ1345652.1"/>
    </source>
</evidence>
<gene>
    <name evidence="8" type="ORF">KIN20_000237</name>
</gene>
<feature type="transmembrane region" description="Helical" evidence="7">
    <location>
        <begin position="53"/>
        <end position="73"/>
    </location>
</feature>
<comment type="caution">
    <text evidence="8">The sequence shown here is derived from an EMBL/GenBank/DDBJ whole genome shotgun (WGS) entry which is preliminary data.</text>
</comment>
<keyword evidence="5 7" id="KW-1133">Transmembrane helix</keyword>
<keyword evidence="2" id="KW-0813">Transport</keyword>
<keyword evidence="3 7" id="KW-0812">Transmembrane</keyword>
<accession>A0AAD5MB15</accession>
<dbReference type="EMBL" id="JAHQIW010000049">
    <property type="protein sequence ID" value="KAJ1345652.1"/>
    <property type="molecule type" value="Genomic_DNA"/>
</dbReference>
<dbReference type="GO" id="GO:0043005">
    <property type="term" value="C:neuron projection"/>
    <property type="evidence" value="ECO:0007669"/>
    <property type="project" value="TreeGrafter"/>
</dbReference>
<evidence type="ECO:0000256" key="1">
    <source>
        <dbReference type="ARBA" id="ARBA00004141"/>
    </source>
</evidence>
<protein>
    <submittedName>
        <fullName evidence="8">Uncharacterized protein</fullName>
    </submittedName>
</protein>
<reference evidence="8" key="1">
    <citation type="submission" date="2021-06" db="EMBL/GenBank/DDBJ databases">
        <title>Parelaphostrongylus tenuis whole genome reference sequence.</title>
        <authorList>
            <person name="Garwood T.J."/>
            <person name="Larsen P.A."/>
            <person name="Fountain-Jones N.M."/>
            <person name="Garbe J.R."/>
            <person name="Macchietto M.G."/>
            <person name="Kania S.A."/>
            <person name="Gerhold R.W."/>
            <person name="Richards J.E."/>
            <person name="Wolf T.M."/>
        </authorList>
    </citation>
    <scope>NUCLEOTIDE SEQUENCE</scope>
    <source>
        <strain evidence="8">MNPRO001-30</strain>
        <tissue evidence="8">Meninges</tissue>
    </source>
</reference>
<dbReference type="AlphaFoldDB" id="A0AAD5MB15"/>
<dbReference type="Proteomes" id="UP001196413">
    <property type="component" value="Unassembled WGS sequence"/>
</dbReference>
<dbReference type="InterPro" id="IPR000175">
    <property type="entry name" value="Na/ntran_symport"/>
</dbReference>
<comment type="subcellular location">
    <subcellularLocation>
        <location evidence="1">Membrane</location>
        <topology evidence="1">Multi-pass membrane protein</topology>
    </subcellularLocation>
</comment>
<evidence type="ECO:0000256" key="2">
    <source>
        <dbReference type="ARBA" id="ARBA00022448"/>
    </source>
</evidence>
<dbReference type="PANTHER" id="PTHR11616:SF20">
    <property type="entry name" value="SODIUM- AND CHLORIDE-DEPENDENT BETAINE TRANSPORTER"/>
    <property type="match status" value="1"/>
</dbReference>
<dbReference type="Pfam" id="PF00209">
    <property type="entry name" value="SNF"/>
    <property type="match status" value="1"/>
</dbReference>
<dbReference type="SUPFAM" id="SSF161070">
    <property type="entry name" value="SNF-like"/>
    <property type="match status" value="1"/>
</dbReference>
<dbReference type="InterPro" id="IPR037272">
    <property type="entry name" value="SNS_sf"/>
</dbReference>
<organism evidence="8 9">
    <name type="scientific">Parelaphostrongylus tenuis</name>
    <name type="common">Meningeal worm</name>
    <dbReference type="NCBI Taxonomy" id="148309"/>
    <lineage>
        <taxon>Eukaryota</taxon>
        <taxon>Metazoa</taxon>
        <taxon>Ecdysozoa</taxon>
        <taxon>Nematoda</taxon>
        <taxon>Chromadorea</taxon>
        <taxon>Rhabditida</taxon>
        <taxon>Rhabditina</taxon>
        <taxon>Rhabditomorpha</taxon>
        <taxon>Strongyloidea</taxon>
        <taxon>Metastrongylidae</taxon>
        <taxon>Parelaphostrongylus</taxon>
    </lineage>
</organism>
<dbReference type="PROSITE" id="PS50267">
    <property type="entry name" value="NA_NEUROTRAN_SYMP_3"/>
    <property type="match status" value="1"/>
</dbReference>
<evidence type="ECO:0000256" key="7">
    <source>
        <dbReference type="SAM" id="Phobius"/>
    </source>
</evidence>
<evidence type="ECO:0000313" key="9">
    <source>
        <dbReference type="Proteomes" id="UP001196413"/>
    </source>
</evidence>